<dbReference type="EMBL" id="JADMLG010000003">
    <property type="protein sequence ID" value="MBH0776676.1"/>
    <property type="molecule type" value="Genomic_DNA"/>
</dbReference>
<evidence type="ECO:0000313" key="1">
    <source>
        <dbReference type="EMBL" id="MBH0776676.1"/>
    </source>
</evidence>
<dbReference type="Proteomes" id="UP000655751">
    <property type="component" value="Unassembled WGS sequence"/>
</dbReference>
<dbReference type="AlphaFoldDB" id="A0A931N324"/>
<protein>
    <submittedName>
        <fullName evidence="1">Uncharacterized protein</fullName>
    </submittedName>
</protein>
<proteinExistence type="predicted"/>
<evidence type="ECO:0000313" key="2">
    <source>
        <dbReference type="Proteomes" id="UP000655751"/>
    </source>
</evidence>
<comment type="caution">
    <text evidence="1">The sequence shown here is derived from an EMBL/GenBank/DDBJ whole genome shotgun (WGS) entry which is preliminary data.</text>
</comment>
<keyword evidence="2" id="KW-1185">Reference proteome</keyword>
<dbReference type="SUPFAM" id="SSF52402">
    <property type="entry name" value="Adenine nucleotide alpha hydrolases-like"/>
    <property type="match status" value="1"/>
</dbReference>
<accession>A0A931N324</accession>
<reference evidence="1" key="1">
    <citation type="submission" date="2020-11" db="EMBL/GenBank/DDBJ databases">
        <title>Nocardia NEAU-351.nov., a novel actinomycete isolated from the cow dung.</title>
        <authorList>
            <person name="Zhang X."/>
        </authorList>
    </citation>
    <scope>NUCLEOTIDE SEQUENCE</scope>
    <source>
        <strain evidence="1">NEAU-351</strain>
    </source>
</reference>
<sequence>MSIIAGPAVPHGTRRARRSLISLGAVDFSLAAGPDPPGYDHYLLSLSSGKDSQAMADVLVEQFHHLGLLDRVTTVHADMGRVD</sequence>
<gene>
    <name evidence="1" type="ORF">IT779_10310</name>
</gene>
<organism evidence="1 2">
    <name type="scientific">Nocardia bovistercoris</name>
    <dbReference type="NCBI Taxonomy" id="2785916"/>
    <lineage>
        <taxon>Bacteria</taxon>
        <taxon>Bacillati</taxon>
        <taxon>Actinomycetota</taxon>
        <taxon>Actinomycetes</taxon>
        <taxon>Mycobacteriales</taxon>
        <taxon>Nocardiaceae</taxon>
        <taxon>Nocardia</taxon>
    </lineage>
</organism>
<name>A0A931N324_9NOCA</name>